<dbReference type="AlphaFoldDB" id="A0A0C2TMT1"/>
<dbReference type="EMBL" id="KN818228">
    <property type="protein sequence ID" value="KIL68489.1"/>
    <property type="molecule type" value="Genomic_DNA"/>
</dbReference>
<evidence type="ECO:0000259" key="11">
    <source>
        <dbReference type="Pfam" id="PF01769"/>
    </source>
</evidence>
<keyword evidence="7" id="KW-0406">Ion transport</keyword>
<evidence type="ECO:0000256" key="1">
    <source>
        <dbReference type="ARBA" id="ARBA00004141"/>
    </source>
</evidence>
<evidence type="ECO:0000256" key="6">
    <source>
        <dbReference type="ARBA" id="ARBA00022989"/>
    </source>
</evidence>
<feature type="transmembrane region" description="Helical" evidence="10">
    <location>
        <begin position="430"/>
        <end position="454"/>
    </location>
</feature>
<keyword evidence="6 10" id="KW-1133">Transmembrane helix</keyword>
<evidence type="ECO:0000256" key="2">
    <source>
        <dbReference type="ARBA" id="ARBA00009749"/>
    </source>
</evidence>
<evidence type="ECO:0000256" key="3">
    <source>
        <dbReference type="ARBA" id="ARBA00022448"/>
    </source>
</evidence>
<evidence type="ECO:0000256" key="7">
    <source>
        <dbReference type="ARBA" id="ARBA00023065"/>
    </source>
</evidence>
<dbReference type="InterPro" id="IPR045349">
    <property type="entry name" value="SLC41A1-3"/>
</dbReference>
<feature type="transmembrane region" description="Helical" evidence="10">
    <location>
        <begin position="335"/>
        <end position="354"/>
    </location>
</feature>
<feature type="transmembrane region" description="Helical" evidence="10">
    <location>
        <begin position="201"/>
        <end position="231"/>
    </location>
</feature>
<keyword evidence="8 10" id="KW-0472">Membrane</keyword>
<keyword evidence="4 10" id="KW-0812">Transmembrane</keyword>
<feature type="transmembrane region" description="Helical" evidence="10">
    <location>
        <begin position="243"/>
        <end position="268"/>
    </location>
</feature>
<dbReference type="PANTHER" id="PTHR16228:SF7">
    <property type="entry name" value="SLC41A_MGTE INTEGRAL MEMBRANE DOMAIN-CONTAINING PROTEIN"/>
    <property type="match status" value="1"/>
</dbReference>
<dbReference type="InParanoid" id="A0A0C2TMT1"/>
<dbReference type="PANTHER" id="PTHR16228">
    <property type="entry name" value="DIVALENT CATION TRANSPORTER SOLUTE CARRIER FAMILY 41"/>
    <property type="match status" value="1"/>
</dbReference>
<dbReference type="InterPro" id="IPR036739">
    <property type="entry name" value="SLC41_membr_dom_sf"/>
</dbReference>
<dbReference type="GO" id="GO:0005886">
    <property type="term" value="C:plasma membrane"/>
    <property type="evidence" value="ECO:0007669"/>
    <property type="project" value="TreeGrafter"/>
</dbReference>
<feature type="transmembrane region" description="Helical" evidence="10">
    <location>
        <begin position="274"/>
        <end position="295"/>
    </location>
</feature>
<feature type="region of interest" description="Disordered" evidence="9">
    <location>
        <begin position="24"/>
        <end position="49"/>
    </location>
</feature>
<reference evidence="12 13" key="1">
    <citation type="submission" date="2014-04" db="EMBL/GenBank/DDBJ databases">
        <title>Evolutionary Origins and Diversification of the Mycorrhizal Mutualists.</title>
        <authorList>
            <consortium name="DOE Joint Genome Institute"/>
            <consortium name="Mycorrhizal Genomics Consortium"/>
            <person name="Kohler A."/>
            <person name="Kuo A."/>
            <person name="Nagy L.G."/>
            <person name="Floudas D."/>
            <person name="Copeland A."/>
            <person name="Barry K.W."/>
            <person name="Cichocki N."/>
            <person name="Veneault-Fourrey C."/>
            <person name="LaButti K."/>
            <person name="Lindquist E.A."/>
            <person name="Lipzen A."/>
            <person name="Lundell T."/>
            <person name="Morin E."/>
            <person name="Murat C."/>
            <person name="Riley R."/>
            <person name="Ohm R."/>
            <person name="Sun H."/>
            <person name="Tunlid A."/>
            <person name="Henrissat B."/>
            <person name="Grigoriev I.V."/>
            <person name="Hibbett D.S."/>
            <person name="Martin F."/>
        </authorList>
    </citation>
    <scope>NUCLEOTIDE SEQUENCE [LARGE SCALE GENOMIC DNA]</scope>
    <source>
        <strain evidence="12 13">Koide BX008</strain>
    </source>
</reference>
<dbReference type="HOGENOM" id="CLU_018207_4_0_1"/>
<dbReference type="OrthoDB" id="666972at2759"/>
<evidence type="ECO:0000256" key="9">
    <source>
        <dbReference type="SAM" id="MobiDB-lite"/>
    </source>
</evidence>
<keyword evidence="3" id="KW-0813">Transport</keyword>
<dbReference type="GO" id="GO:0008324">
    <property type="term" value="F:monoatomic cation transmembrane transporter activity"/>
    <property type="evidence" value="ECO:0007669"/>
    <property type="project" value="InterPro"/>
</dbReference>
<feature type="domain" description="SLC41A/MgtE integral membrane" evidence="11">
    <location>
        <begin position="341"/>
        <end position="487"/>
    </location>
</feature>
<comment type="similarity">
    <text evidence="2">Belongs to the SLC41A transporter family.</text>
</comment>
<evidence type="ECO:0000256" key="5">
    <source>
        <dbReference type="ARBA" id="ARBA00022842"/>
    </source>
</evidence>
<evidence type="ECO:0000256" key="4">
    <source>
        <dbReference type="ARBA" id="ARBA00022692"/>
    </source>
</evidence>
<organism evidence="12 13">
    <name type="scientific">Amanita muscaria (strain Koide BX008)</name>
    <dbReference type="NCBI Taxonomy" id="946122"/>
    <lineage>
        <taxon>Eukaryota</taxon>
        <taxon>Fungi</taxon>
        <taxon>Dikarya</taxon>
        <taxon>Basidiomycota</taxon>
        <taxon>Agaricomycotina</taxon>
        <taxon>Agaricomycetes</taxon>
        <taxon>Agaricomycetidae</taxon>
        <taxon>Agaricales</taxon>
        <taxon>Pluteineae</taxon>
        <taxon>Amanitaceae</taxon>
        <taxon>Amanita</taxon>
    </lineage>
</organism>
<feature type="transmembrane region" description="Helical" evidence="10">
    <location>
        <begin position="143"/>
        <end position="168"/>
    </location>
</feature>
<dbReference type="Proteomes" id="UP000054549">
    <property type="component" value="Unassembled WGS sequence"/>
</dbReference>
<evidence type="ECO:0000256" key="8">
    <source>
        <dbReference type="ARBA" id="ARBA00023136"/>
    </source>
</evidence>
<feature type="compositionally biased region" description="Acidic residues" evidence="9">
    <location>
        <begin position="24"/>
        <end position="33"/>
    </location>
</feature>
<accession>A0A0C2TMT1</accession>
<comment type="subcellular location">
    <subcellularLocation>
        <location evidence="1">Membrane</location>
        <topology evidence="1">Multi-pass membrane protein</topology>
    </subcellularLocation>
</comment>
<evidence type="ECO:0000313" key="13">
    <source>
        <dbReference type="Proteomes" id="UP000054549"/>
    </source>
</evidence>
<gene>
    <name evidence="12" type="ORF">M378DRAFT_120593</name>
</gene>
<keyword evidence="5" id="KW-0460">Magnesium</keyword>
<feature type="domain" description="SLC41A/MgtE integral membrane" evidence="11">
    <location>
        <begin position="102"/>
        <end position="260"/>
    </location>
</feature>
<keyword evidence="13" id="KW-1185">Reference proteome</keyword>
<sequence length="504" mass="54421">MSLEDNSEAIALNHLQGRQAHEDDFDVDEDDNDNAALLGSRSPTRGLERTSPSTWIQAKSLVTEAASALFLTTISLTFTGELLDHVSHWRAMRELDQLIVMIPIVLNLNGNIEMNLSARLGTAANIGELDDRTTRRSMILGNLALLQVQTIFVSFIAAGISLLLSLALPRHSTKPNLDQQVFSPRRPIPRPTGEGTRRTDIYTIATVVASAVSTASLSGLFLGTFMCALIVLCRILGLDPDNIAPAIASCLGDLVTLSLLGLVSNILFPFLHTPVPFLVFFLVTAVAISCLYLVRRNSHVSGLLLQGWLPLFGAMAISSGTGIVLDLFVSKYEGFALLAVVISGLPGALGCIYISRLSTSLHVAAMKLTSYLNLSAQDRQLSTSEYSGQPKSPPEFSTGLAIVTLLLIALPLEIAFISTLRALGWLHATFFLVASTVFFFFCAAVASLFIAHLLTKFLWKRGLDPDIYALPIHSALMDLIGQTLLVICFEIVSVLTGGRTHSSS</sequence>
<dbReference type="Gene3D" id="1.10.357.20">
    <property type="entry name" value="SLC41 divalent cation transporters, integral membrane domain"/>
    <property type="match status" value="2"/>
</dbReference>
<protein>
    <recommendedName>
        <fullName evidence="11">SLC41A/MgtE integral membrane domain-containing protein</fullName>
    </recommendedName>
</protein>
<name>A0A0C2TMT1_AMAMK</name>
<dbReference type="SUPFAM" id="SSF161093">
    <property type="entry name" value="MgtE membrane domain-like"/>
    <property type="match status" value="2"/>
</dbReference>
<proteinExistence type="inferred from homology"/>
<feature type="transmembrane region" description="Helical" evidence="10">
    <location>
        <begin position="307"/>
        <end position="329"/>
    </location>
</feature>
<dbReference type="InterPro" id="IPR006667">
    <property type="entry name" value="SLC41_membr_dom"/>
</dbReference>
<dbReference type="Pfam" id="PF01769">
    <property type="entry name" value="MgtE"/>
    <property type="match status" value="2"/>
</dbReference>
<evidence type="ECO:0000256" key="10">
    <source>
        <dbReference type="SAM" id="Phobius"/>
    </source>
</evidence>
<feature type="transmembrane region" description="Helical" evidence="10">
    <location>
        <begin position="399"/>
        <end position="418"/>
    </location>
</feature>
<evidence type="ECO:0000313" key="12">
    <source>
        <dbReference type="EMBL" id="KIL68489.1"/>
    </source>
</evidence>